<name>A0A0E9PUE1_ANGAN</name>
<dbReference type="EMBL" id="GBXM01100857">
    <property type="protein sequence ID" value="JAH07720.1"/>
    <property type="molecule type" value="Transcribed_RNA"/>
</dbReference>
<dbReference type="AlphaFoldDB" id="A0A0E9PUE1"/>
<sequence>MYIPHRSALGYHADIHTEI</sequence>
<accession>A0A0E9PUE1</accession>
<evidence type="ECO:0000313" key="1">
    <source>
        <dbReference type="EMBL" id="JAH07720.1"/>
    </source>
</evidence>
<organism evidence="1">
    <name type="scientific">Anguilla anguilla</name>
    <name type="common">European freshwater eel</name>
    <name type="synonym">Muraena anguilla</name>
    <dbReference type="NCBI Taxonomy" id="7936"/>
    <lineage>
        <taxon>Eukaryota</taxon>
        <taxon>Metazoa</taxon>
        <taxon>Chordata</taxon>
        <taxon>Craniata</taxon>
        <taxon>Vertebrata</taxon>
        <taxon>Euteleostomi</taxon>
        <taxon>Actinopterygii</taxon>
        <taxon>Neopterygii</taxon>
        <taxon>Teleostei</taxon>
        <taxon>Anguilliformes</taxon>
        <taxon>Anguillidae</taxon>
        <taxon>Anguilla</taxon>
    </lineage>
</organism>
<proteinExistence type="predicted"/>
<protein>
    <submittedName>
        <fullName evidence="1">Uncharacterized protein</fullName>
    </submittedName>
</protein>
<reference evidence="1" key="1">
    <citation type="submission" date="2014-11" db="EMBL/GenBank/DDBJ databases">
        <authorList>
            <person name="Amaro Gonzalez C."/>
        </authorList>
    </citation>
    <scope>NUCLEOTIDE SEQUENCE</scope>
</reference>
<reference evidence="1" key="2">
    <citation type="journal article" date="2015" name="Fish Shellfish Immunol.">
        <title>Early steps in the European eel (Anguilla anguilla)-Vibrio vulnificus interaction in the gills: Role of the RtxA13 toxin.</title>
        <authorList>
            <person name="Callol A."/>
            <person name="Pajuelo D."/>
            <person name="Ebbesson L."/>
            <person name="Teles M."/>
            <person name="MacKenzie S."/>
            <person name="Amaro C."/>
        </authorList>
    </citation>
    <scope>NUCLEOTIDE SEQUENCE</scope>
</reference>